<name>A0ABQ1DZL7_9FIRM</name>
<gene>
    <name evidence="4" type="ORF">BUFA31_12840</name>
</gene>
<dbReference type="Pfam" id="PF00395">
    <property type="entry name" value="SLH"/>
    <property type="match status" value="1"/>
</dbReference>
<feature type="chain" id="PRO_5045512294" description="SLH domain-containing protein" evidence="2">
    <location>
        <begin position="26"/>
        <end position="69"/>
    </location>
</feature>
<evidence type="ECO:0000259" key="3">
    <source>
        <dbReference type="PROSITE" id="PS51272"/>
    </source>
</evidence>
<dbReference type="RefSeq" id="WP_158578270.1">
    <property type="nucleotide sequence ID" value="NZ_BLYJ01000013.1"/>
</dbReference>
<dbReference type="PROSITE" id="PS51272">
    <property type="entry name" value="SLH"/>
    <property type="match status" value="1"/>
</dbReference>
<evidence type="ECO:0000256" key="2">
    <source>
        <dbReference type="SAM" id="SignalP"/>
    </source>
</evidence>
<keyword evidence="5" id="KW-1185">Reference proteome</keyword>
<protein>
    <recommendedName>
        <fullName evidence="3">SLH domain-containing protein</fullName>
    </recommendedName>
</protein>
<keyword evidence="2" id="KW-0732">Signal</keyword>
<comment type="caution">
    <text evidence="4">The sequence shown here is derived from an EMBL/GenBank/DDBJ whole genome shotgun (WGS) entry which is preliminary data.</text>
</comment>
<organism evidence="4 5">
    <name type="scientific">Butyricicoccus faecihominis</name>
    <dbReference type="NCBI Taxonomy" id="1712515"/>
    <lineage>
        <taxon>Bacteria</taxon>
        <taxon>Bacillati</taxon>
        <taxon>Bacillota</taxon>
        <taxon>Clostridia</taxon>
        <taxon>Eubacteriales</taxon>
        <taxon>Butyricicoccaceae</taxon>
        <taxon>Butyricicoccus</taxon>
    </lineage>
</organism>
<proteinExistence type="predicted"/>
<dbReference type="InterPro" id="IPR001119">
    <property type="entry name" value="SLH_dom"/>
</dbReference>
<feature type="signal peptide" evidence="2">
    <location>
        <begin position="1"/>
        <end position="25"/>
    </location>
</feature>
<accession>A0ABQ1DZL7</accession>
<keyword evidence="1" id="KW-0677">Repeat</keyword>
<evidence type="ECO:0000256" key="1">
    <source>
        <dbReference type="ARBA" id="ARBA00022737"/>
    </source>
</evidence>
<evidence type="ECO:0000313" key="4">
    <source>
        <dbReference type="EMBL" id="GFO88120.1"/>
    </source>
</evidence>
<feature type="domain" description="SLH" evidence="3">
    <location>
        <begin position="23"/>
        <end position="69"/>
    </location>
</feature>
<dbReference type="Proteomes" id="UP000620147">
    <property type="component" value="Unassembled WGS sequence"/>
</dbReference>
<reference evidence="4 5" key="1">
    <citation type="submission" date="2020-06" db="EMBL/GenBank/DDBJ databases">
        <title>Characterization of fructooligosaccharide metabolism and fructooligosaccharide-degrading enzymes in human commensal butyrate producers.</title>
        <authorList>
            <person name="Tanno H."/>
            <person name="Fujii T."/>
            <person name="Hirano K."/>
            <person name="Maeno S."/>
            <person name="Tonozuka T."/>
            <person name="Sakamoto M."/>
            <person name="Ohkuma M."/>
            <person name="Tochio T."/>
            <person name="Endo A."/>
        </authorList>
    </citation>
    <scope>NUCLEOTIDE SEQUENCE [LARGE SCALE GENOMIC DNA]</scope>
    <source>
        <strain evidence="4 5">JCM 31056</strain>
    </source>
</reference>
<dbReference type="EMBL" id="BLYJ01000013">
    <property type="protein sequence ID" value="GFO88120.1"/>
    <property type="molecule type" value="Genomic_DNA"/>
</dbReference>
<evidence type="ECO:0000313" key="5">
    <source>
        <dbReference type="Proteomes" id="UP000620147"/>
    </source>
</evidence>
<sequence>MKRKRICAWFITVAMLLTMLPSAFAVSFADTRGHWAKDEINRWSDRGVIQGHDGDFEPNSPITRADMRL</sequence>